<dbReference type="InParanoid" id="A0A067PI27"/>
<dbReference type="Proteomes" id="UP000027265">
    <property type="component" value="Unassembled WGS sequence"/>
</dbReference>
<dbReference type="Gene3D" id="1.20.1280.50">
    <property type="match status" value="1"/>
</dbReference>
<dbReference type="OrthoDB" id="3023006at2759"/>
<gene>
    <name evidence="1" type="ORF">JAAARDRAFT_211889</name>
</gene>
<dbReference type="Gene3D" id="3.80.10.10">
    <property type="entry name" value="Ribonuclease Inhibitor"/>
    <property type="match status" value="1"/>
</dbReference>
<dbReference type="EMBL" id="KL197765">
    <property type="protein sequence ID" value="KDQ50136.1"/>
    <property type="molecule type" value="Genomic_DNA"/>
</dbReference>
<proteinExistence type="predicted"/>
<dbReference type="AlphaFoldDB" id="A0A067PI27"/>
<sequence length="444" mass="49934">MNGAIHVLPNELLGQIFIYSESPFVVRRCAGISLSHVARHWRSVACSIPQLWMNIVIFLLRGSHSLEEEMEMVSTYLTRSKNSPLNIRISRYSPNFDDEIEEPREIASLYSLLVPHVDRFRSLSLRISDRDFRLTLTDLVQNIGAPSLQYLHISALIDSRIPDPPEELSFPLFHPAPKLTHLRVSGNFTTSTSALSLRHIAVLDVGNQHTLSMCLQSHTFFEMLRCCPVLTKLIIRGGVSLLPQKPPFTLPSLRIMVIASPFIPIPPFFCALLMPNLDTLEFVDMHWNTLKIILLPLLLSSKVVLPNLTTLTLTFIGGITGSDSGFFRVFPTIKNLKLIHNHYGVHDTALSTFAEPYSSPQFTTLTLAPIGNYLDTAPVFRFLRSRVASGHPISKVRLSRGCRASLTSDKIAALLQMVDIEEFEVGDEVELPLSDGTRNLEWWE</sequence>
<dbReference type="InterPro" id="IPR032675">
    <property type="entry name" value="LRR_dom_sf"/>
</dbReference>
<evidence type="ECO:0000313" key="2">
    <source>
        <dbReference type="Proteomes" id="UP000027265"/>
    </source>
</evidence>
<reference evidence="2" key="1">
    <citation type="journal article" date="2014" name="Proc. Natl. Acad. Sci. U.S.A.">
        <title>Extensive sampling of basidiomycete genomes demonstrates inadequacy of the white-rot/brown-rot paradigm for wood decay fungi.</title>
        <authorList>
            <person name="Riley R."/>
            <person name="Salamov A.A."/>
            <person name="Brown D.W."/>
            <person name="Nagy L.G."/>
            <person name="Floudas D."/>
            <person name="Held B.W."/>
            <person name="Levasseur A."/>
            <person name="Lombard V."/>
            <person name="Morin E."/>
            <person name="Otillar R."/>
            <person name="Lindquist E.A."/>
            <person name="Sun H."/>
            <person name="LaButti K.M."/>
            <person name="Schmutz J."/>
            <person name="Jabbour D."/>
            <person name="Luo H."/>
            <person name="Baker S.E."/>
            <person name="Pisabarro A.G."/>
            <person name="Walton J.D."/>
            <person name="Blanchette R.A."/>
            <person name="Henrissat B."/>
            <person name="Martin F."/>
            <person name="Cullen D."/>
            <person name="Hibbett D.S."/>
            <person name="Grigoriev I.V."/>
        </authorList>
    </citation>
    <scope>NUCLEOTIDE SEQUENCE [LARGE SCALE GENOMIC DNA]</scope>
    <source>
        <strain evidence="2">MUCL 33604</strain>
    </source>
</reference>
<dbReference type="SUPFAM" id="SSF52047">
    <property type="entry name" value="RNI-like"/>
    <property type="match status" value="1"/>
</dbReference>
<protein>
    <submittedName>
        <fullName evidence="1">Uncharacterized protein</fullName>
    </submittedName>
</protein>
<keyword evidence="2" id="KW-1185">Reference proteome</keyword>
<name>A0A067PI27_9AGAM</name>
<dbReference type="HOGENOM" id="CLU_020999_3_3_1"/>
<accession>A0A067PI27</accession>
<organism evidence="1 2">
    <name type="scientific">Jaapia argillacea MUCL 33604</name>
    <dbReference type="NCBI Taxonomy" id="933084"/>
    <lineage>
        <taxon>Eukaryota</taxon>
        <taxon>Fungi</taxon>
        <taxon>Dikarya</taxon>
        <taxon>Basidiomycota</taxon>
        <taxon>Agaricomycotina</taxon>
        <taxon>Agaricomycetes</taxon>
        <taxon>Agaricomycetidae</taxon>
        <taxon>Jaapiales</taxon>
        <taxon>Jaapiaceae</taxon>
        <taxon>Jaapia</taxon>
    </lineage>
</organism>
<evidence type="ECO:0000313" key="1">
    <source>
        <dbReference type="EMBL" id="KDQ50136.1"/>
    </source>
</evidence>